<feature type="domain" description="DUF6311" evidence="3">
    <location>
        <begin position="423"/>
        <end position="523"/>
    </location>
</feature>
<dbReference type="Pfam" id="PF19830">
    <property type="entry name" value="DUF6311"/>
    <property type="match status" value="1"/>
</dbReference>
<evidence type="ECO:0000313" key="5">
    <source>
        <dbReference type="Proteomes" id="UP000199206"/>
    </source>
</evidence>
<keyword evidence="1" id="KW-1133">Transmembrane helix</keyword>
<dbReference type="InterPro" id="IPR046278">
    <property type="entry name" value="DUF6311"/>
</dbReference>
<evidence type="ECO:0000256" key="1">
    <source>
        <dbReference type="SAM" id="Phobius"/>
    </source>
</evidence>
<dbReference type="Proteomes" id="UP000199206">
    <property type="component" value="Unassembled WGS sequence"/>
</dbReference>
<evidence type="ECO:0000313" key="4">
    <source>
        <dbReference type="EMBL" id="SEN37286.1"/>
    </source>
</evidence>
<gene>
    <name evidence="4" type="ORF">SAMN05192583_2640</name>
</gene>
<feature type="transmembrane region" description="Helical" evidence="1">
    <location>
        <begin position="358"/>
        <end position="376"/>
    </location>
</feature>
<feature type="transmembrane region" description="Helical" evidence="1">
    <location>
        <begin position="174"/>
        <end position="204"/>
    </location>
</feature>
<dbReference type="AlphaFoldDB" id="A0A1H8FZY0"/>
<feature type="transmembrane region" description="Helical" evidence="1">
    <location>
        <begin position="283"/>
        <end position="302"/>
    </location>
</feature>
<feature type="domain" description="DUF6311" evidence="2">
    <location>
        <begin position="12"/>
        <end position="396"/>
    </location>
</feature>
<feature type="transmembrane region" description="Helical" evidence="1">
    <location>
        <begin position="216"/>
        <end position="236"/>
    </location>
</feature>
<feature type="transmembrane region" description="Helical" evidence="1">
    <location>
        <begin position="100"/>
        <end position="120"/>
    </location>
</feature>
<reference evidence="5" key="1">
    <citation type="submission" date="2016-10" db="EMBL/GenBank/DDBJ databases">
        <authorList>
            <person name="Varghese N."/>
            <person name="Submissions S."/>
        </authorList>
    </citation>
    <scope>NUCLEOTIDE SEQUENCE [LARGE SCALE GENOMIC DNA]</scope>
    <source>
        <strain evidence="5">S6-262</strain>
    </source>
</reference>
<accession>A0A1H8FZY0</accession>
<keyword evidence="1" id="KW-0472">Membrane</keyword>
<feature type="transmembrane region" description="Helical" evidence="1">
    <location>
        <begin position="127"/>
        <end position="144"/>
    </location>
</feature>
<sequence length="534" mass="58581">MHRLPVLLALFALTLVLFCWWLHPQVLDINRAGWTLNGKDWGQNALGLAAYLRRGGWPGTATPLILAPDGIHLLLMDSNPLLGLVLKPFAGWLIPAGVQFIGWMMFADVALQVMFAWILVRDHAPTRAHVLGGTALLCLLPSFFNRFPHPNLAAHWLILCGLWLFTDRVRARRWWAWLALIGVAGMTHSYLLLIVLAIWGSAVLREVALGPDRRGAMASVLGASGLGVLLVLLHGLNGEAPVSTGTYGSFPMALDALWNPTGPGYSAFLPGTMLNANQGFEGFQYLGVGLLLLVGIAILSAIGRRPRVDGMVWLLPAFAVLTMVAVSDVVVFGSHRLLHARPPQWVIDGLDLVRASGRLFWPVAYAMIYAALLAVWRMPRRDVIVAAALILQVADMVPMMATIRAETSAATSTRTFRRTRDPRWSAMIAQAGAIDVQPPDPFRDGQLLEEVGWRAMLACRPMRFMYVSRVPRAAEQRLAGERRAFLRGEVPGDRLVLLYRGEPVPAGLRARAMTLDGVTVIRPVMPARPAACRS</sequence>
<dbReference type="STRING" id="1166340.SAMN05192583_2640"/>
<evidence type="ECO:0000259" key="2">
    <source>
        <dbReference type="Pfam" id="PF19830"/>
    </source>
</evidence>
<proteinExistence type="predicted"/>
<dbReference type="Pfam" id="PF25853">
    <property type="entry name" value="DUF6311_C"/>
    <property type="match status" value="1"/>
</dbReference>
<dbReference type="EMBL" id="FOCF01000006">
    <property type="protein sequence ID" value="SEN37286.1"/>
    <property type="molecule type" value="Genomic_DNA"/>
</dbReference>
<dbReference type="RefSeq" id="WP_093666148.1">
    <property type="nucleotide sequence ID" value="NZ_FOCF01000006.1"/>
</dbReference>
<evidence type="ECO:0008006" key="6">
    <source>
        <dbReference type="Google" id="ProtNLM"/>
    </source>
</evidence>
<keyword evidence="1" id="KW-0812">Transmembrane</keyword>
<name>A0A1H8FZY0_9SPHN</name>
<dbReference type="InterPro" id="IPR058671">
    <property type="entry name" value="DUF6311_C"/>
</dbReference>
<organism evidence="4 5">
    <name type="scientific">Sphingomonas gellani</name>
    <dbReference type="NCBI Taxonomy" id="1166340"/>
    <lineage>
        <taxon>Bacteria</taxon>
        <taxon>Pseudomonadati</taxon>
        <taxon>Pseudomonadota</taxon>
        <taxon>Alphaproteobacteria</taxon>
        <taxon>Sphingomonadales</taxon>
        <taxon>Sphingomonadaceae</taxon>
        <taxon>Sphingomonas</taxon>
    </lineage>
</organism>
<feature type="transmembrane region" description="Helical" evidence="1">
    <location>
        <begin position="314"/>
        <end position="338"/>
    </location>
</feature>
<keyword evidence="5" id="KW-1185">Reference proteome</keyword>
<feature type="transmembrane region" description="Helical" evidence="1">
    <location>
        <begin position="383"/>
        <end position="403"/>
    </location>
</feature>
<evidence type="ECO:0000259" key="3">
    <source>
        <dbReference type="Pfam" id="PF25853"/>
    </source>
</evidence>
<dbReference type="OrthoDB" id="1814621at2"/>
<protein>
    <recommendedName>
        <fullName evidence="6">4-amino-4-deoxy-L-arabinose transferase</fullName>
    </recommendedName>
</protein>